<comment type="caution">
    <text evidence="5">The sequence shown here is derived from an EMBL/GenBank/DDBJ whole genome shotgun (WGS) entry which is preliminary data.</text>
</comment>
<gene>
    <name evidence="5" type="ORF">ACFFU9_15010</name>
</gene>
<dbReference type="InterPro" id="IPR050090">
    <property type="entry name" value="Tyrosine_recombinase_XerCD"/>
</dbReference>
<dbReference type="CDD" id="cd01185">
    <property type="entry name" value="INTN1_C_like"/>
    <property type="match status" value="1"/>
</dbReference>
<dbReference type="InterPro" id="IPR035386">
    <property type="entry name" value="Arm-DNA-bind_5"/>
</dbReference>
<name>A0ABV5FF12_9FLAO</name>
<accession>A0ABV5FF12</accession>
<dbReference type="Pfam" id="PF17293">
    <property type="entry name" value="Arm-DNA-bind_5"/>
    <property type="match status" value="1"/>
</dbReference>
<dbReference type="Gene3D" id="1.10.443.10">
    <property type="entry name" value="Intergrase catalytic core"/>
    <property type="match status" value="1"/>
</dbReference>
<dbReference type="InterPro" id="IPR011010">
    <property type="entry name" value="DNA_brk_join_enz"/>
</dbReference>
<reference evidence="5 6" key="1">
    <citation type="submission" date="2024-09" db="EMBL/GenBank/DDBJ databases">
        <authorList>
            <person name="Sun Q."/>
            <person name="Mori K."/>
        </authorList>
    </citation>
    <scope>NUCLEOTIDE SEQUENCE [LARGE SCALE GENOMIC DNA]</scope>
    <source>
        <strain evidence="5 6">CECT 8622</strain>
    </source>
</reference>
<evidence type="ECO:0000259" key="4">
    <source>
        <dbReference type="PROSITE" id="PS51898"/>
    </source>
</evidence>
<dbReference type="SUPFAM" id="SSF56349">
    <property type="entry name" value="DNA breaking-rejoining enzymes"/>
    <property type="match status" value="1"/>
</dbReference>
<keyword evidence="2" id="KW-0238">DNA-binding</keyword>
<dbReference type="Gene3D" id="1.10.150.130">
    <property type="match status" value="1"/>
</dbReference>
<dbReference type="RefSeq" id="WP_379862298.1">
    <property type="nucleotide sequence ID" value="NZ_JBHMFC010000103.1"/>
</dbReference>
<feature type="domain" description="Tyr recombinase" evidence="4">
    <location>
        <begin position="222"/>
        <end position="399"/>
    </location>
</feature>
<keyword evidence="6" id="KW-1185">Reference proteome</keyword>
<keyword evidence="3" id="KW-0233">DNA recombination</keyword>
<dbReference type="PANTHER" id="PTHR30349">
    <property type="entry name" value="PHAGE INTEGRASE-RELATED"/>
    <property type="match status" value="1"/>
</dbReference>
<dbReference type="InterPro" id="IPR025269">
    <property type="entry name" value="SAM-like_dom"/>
</dbReference>
<dbReference type="Pfam" id="PF00589">
    <property type="entry name" value="Phage_integrase"/>
    <property type="match status" value="1"/>
</dbReference>
<organism evidence="5 6">
    <name type="scientific">Mariniflexile ostreae</name>
    <dbReference type="NCBI Taxonomy" id="1520892"/>
    <lineage>
        <taxon>Bacteria</taxon>
        <taxon>Pseudomonadati</taxon>
        <taxon>Bacteroidota</taxon>
        <taxon>Flavobacteriia</taxon>
        <taxon>Flavobacteriales</taxon>
        <taxon>Flavobacteriaceae</taxon>
        <taxon>Mariniflexile</taxon>
    </lineage>
</organism>
<dbReference type="Pfam" id="PF13102">
    <property type="entry name" value="Phage_int_SAM_5"/>
    <property type="match status" value="1"/>
</dbReference>
<protein>
    <submittedName>
        <fullName evidence="5">Site-specific integrase</fullName>
    </submittedName>
</protein>
<evidence type="ECO:0000313" key="5">
    <source>
        <dbReference type="EMBL" id="MFB9058052.1"/>
    </source>
</evidence>
<dbReference type="PANTHER" id="PTHR30349:SF64">
    <property type="entry name" value="PROPHAGE INTEGRASE INTD-RELATED"/>
    <property type="match status" value="1"/>
</dbReference>
<sequence>MRTSSTFAILFWIYGSRAINNQSNIYARITLNGKRVNISLKKKIDINSWNPKYQRHKGNGKLARSTNQFLDETKSSLVKCYRDLQNENRLITPQLIKSRFLGEDVKTHSFKDVFNYHNDKMAHKLSAKTLCHYKTTQKYLLEYILDEFKTTDIYLKNLNYAFVIGFESFLRSFEPKHYQGKIGNNAVMKHIQRLKKMISLAHAIDWIDSNPFLKFKLKMEKTEREFLTAKELTCIENLQVSIERLEVVKDLFIFSCYSGISYADIMSLSSEHIVMGIDGKKWIMARRNKTGVPFKIPILKKAALLIDKYSNHPRTKFTGKLLPDFSNQKLNSYLKEIADLCGIKKNVTFHMARHTFATTVTLTNGVPIETVSKLLGHTKIATTQIYARVIEAKISDDMNKLMTKLG</sequence>
<dbReference type="InterPro" id="IPR010998">
    <property type="entry name" value="Integrase_recombinase_N"/>
</dbReference>
<dbReference type="InterPro" id="IPR013762">
    <property type="entry name" value="Integrase-like_cat_sf"/>
</dbReference>
<dbReference type="Proteomes" id="UP001589585">
    <property type="component" value="Unassembled WGS sequence"/>
</dbReference>
<evidence type="ECO:0000256" key="2">
    <source>
        <dbReference type="ARBA" id="ARBA00023125"/>
    </source>
</evidence>
<dbReference type="PROSITE" id="PS51898">
    <property type="entry name" value="TYR_RECOMBINASE"/>
    <property type="match status" value="1"/>
</dbReference>
<evidence type="ECO:0000256" key="3">
    <source>
        <dbReference type="ARBA" id="ARBA00023172"/>
    </source>
</evidence>
<dbReference type="InterPro" id="IPR002104">
    <property type="entry name" value="Integrase_catalytic"/>
</dbReference>
<evidence type="ECO:0000313" key="6">
    <source>
        <dbReference type="Proteomes" id="UP001589585"/>
    </source>
</evidence>
<comment type="similarity">
    <text evidence="1">Belongs to the 'phage' integrase family.</text>
</comment>
<dbReference type="EMBL" id="JBHMFC010000103">
    <property type="protein sequence ID" value="MFB9058052.1"/>
    <property type="molecule type" value="Genomic_DNA"/>
</dbReference>
<evidence type="ECO:0000256" key="1">
    <source>
        <dbReference type="ARBA" id="ARBA00008857"/>
    </source>
</evidence>
<proteinExistence type="inferred from homology"/>